<protein>
    <recommendedName>
        <fullName evidence="2">LTD domain-containing protein</fullName>
    </recommendedName>
</protein>
<evidence type="ECO:0000313" key="3">
    <source>
        <dbReference type="EMBL" id="CAJ0957550.1"/>
    </source>
</evidence>
<feature type="domain" description="LTD" evidence="2">
    <location>
        <begin position="486"/>
        <end position="618"/>
    </location>
</feature>
<name>A0ABN9M325_9NEOB</name>
<keyword evidence="4" id="KW-1185">Reference proteome</keyword>
<dbReference type="InterPro" id="IPR001322">
    <property type="entry name" value="Lamin_tail_dom"/>
</dbReference>
<comment type="caution">
    <text evidence="3">The sequence shown here is derived from an EMBL/GenBank/DDBJ whole genome shotgun (WGS) entry which is preliminary data.</text>
</comment>
<reference evidence="3" key="1">
    <citation type="submission" date="2023-07" db="EMBL/GenBank/DDBJ databases">
        <authorList>
            <person name="Stuckert A."/>
        </authorList>
    </citation>
    <scope>NUCLEOTIDE SEQUENCE</scope>
</reference>
<dbReference type="PANTHER" id="PTHR37397">
    <property type="entry name" value="SI:CH211-183D21.1"/>
    <property type="match status" value="1"/>
</dbReference>
<evidence type="ECO:0000259" key="2">
    <source>
        <dbReference type="PROSITE" id="PS51841"/>
    </source>
</evidence>
<dbReference type="PANTHER" id="PTHR37397:SF1">
    <property type="entry name" value="LTD DOMAIN-CONTAINING PROTEIN"/>
    <property type="match status" value="1"/>
</dbReference>
<organism evidence="3 4">
    <name type="scientific">Ranitomeya imitator</name>
    <name type="common">mimic poison frog</name>
    <dbReference type="NCBI Taxonomy" id="111125"/>
    <lineage>
        <taxon>Eukaryota</taxon>
        <taxon>Metazoa</taxon>
        <taxon>Chordata</taxon>
        <taxon>Craniata</taxon>
        <taxon>Vertebrata</taxon>
        <taxon>Euteleostomi</taxon>
        <taxon>Amphibia</taxon>
        <taxon>Batrachia</taxon>
        <taxon>Anura</taxon>
        <taxon>Neobatrachia</taxon>
        <taxon>Hyloidea</taxon>
        <taxon>Dendrobatidae</taxon>
        <taxon>Dendrobatinae</taxon>
        <taxon>Ranitomeya</taxon>
    </lineage>
</organism>
<keyword evidence="1" id="KW-0812">Transmembrane</keyword>
<accession>A0ABN9M325</accession>
<keyword evidence="1" id="KW-0472">Membrane</keyword>
<proteinExistence type="predicted"/>
<evidence type="ECO:0000313" key="4">
    <source>
        <dbReference type="Proteomes" id="UP001176940"/>
    </source>
</evidence>
<dbReference type="EMBL" id="CAUEEQ010043938">
    <property type="protein sequence ID" value="CAJ0957550.1"/>
    <property type="molecule type" value="Genomic_DNA"/>
</dbReference>
<keyword evidence="1" id="KW-1133">Transmembrane helix</keyword>
<gene>
    <name evidence="3" type="ORF">RIMI_LOCUS15997861</name>
</gene>
<sequence>MKPDFDKSRRLLKMADPFRSTLPATYLSGNPSAWRYRAINQQRVKTLLKNSKEVNLEGHLFISEVNPDNPGHDTAEFIELRHISEQNVSLDGFTLVLYNGKTNTAYKVLDLTGNFTDKKGFFLIGSASVKPVPTIILPPNTIQNGPDAIALYFGKGPYVNAMGVTREGLVDALVHKTKSTDQADELLNALTPGMEAFLEDVNFQISDESIGRCLDINGQLTFQLTHPSPGSENYCSGSLVVLNEVSSPYAEDLYVEIHGPPSTLLYGLTLAFISAMDQLVYYTTEIRGQTDTNGLFLLVSEKHDNRAQQTLPNNARVLIKGGGAVALYMGKSSDILQDKRYTTSGLINALVYGDYEDMAAHPLQDLTIGNNIIYWQTWDVNISANLCSVGEDPIFILGGSSPGLPNNCPQNSAYHSLRLCFEITTDANLTCQSHQLTLHVKPNATLSQQNVEIDVGLHFVLMGRVITVQNKNATFTVCPHPSDMPTSPPARPTGASPVLLISEVNPNTPGSAEDTEFVELYHTSDSSVSLAGYWLVLFNGKNNLAYSVISLTGHYTDKNGYLLVGSARMTPKPHILLRPNTIQNGADAVALYYRPGKAYVVNMPVTADGLVDAVVYVSQARDDASGLLNVLMPTQVAIREDEKIFLEDESLSRCHGFAPLDHNSFQITRITPLTKNECKTVLSSEAPYVTSQQGPISTYPGIPSTPGRLVINEGSMPYSFIELKGPPGVAVQGHTLVICSSDGKVYYRISLQGKIRDDGLYLIGTNETSDQQLPLISRPHVLSPETLALYRGRPESFPVGSFITKRNILDAIIFSWEYNSTTEVLRDLTPHIVIFYETKPLVSVSLCPWPSGGSSTLILPVQQPSPGSKNICPSTVTPIQLELCIKGSNIDCSEWQTVKQGALDGLKITLSQSLQNHCSCSAPPSYIQDVTVTCSPEKLSISGNVLTIDSDRHLIERWSTDLLNHGEPFTLQGTSIGSMTGCLMTVRRLGSFKSWQISLLVLLLLLMICGVIGFIIYLRKRAPQNYTTMEMNLHTELTSDY</sequence>
<dbReference type="PROSITE" id="PS51841">
    <property type="entry name" value="LTD"/>
    <property type="match status" value="1"/>
</dbReference>
<feature type="transmembrane region" description="Helical" evidence="1">
    <location>
        <begin position="995"/>
        <end position="1018"/>
    </location>
</feature>
<dbReference type="Proteomes" id="UP001176940">
    <property type="component" value="Unassembled WGS sequence"/>
</dbReference>
<evidence type="ECO:0000256" key="1">
    <source>
        <dbReference type="SAM" id="Phobius"/>
    </source>
</evidence>